<dbReference type="EMBL" id="QGKV02000649">
    <property type="protein sequence ID" value="KAF3582120.1"/>
    <property type="molecule type" value="Genomic_DNA"/>
</dbReference>
<comment type="caution">
    <text evidence="1">The sequence shown here is derived from an EMBL/GenBank/DDBJ whole genome shotgun (WGS) entry which is preliminary data.</text>
</comment>
<proteinExistence type="predicted"/>
<evidence type="ECO:0000313" key="2">
    <source>
        <dbReference type="Proteomes" id="UP000266723"/>
    </source>
</evidence>
<reference evidence="1 2" key="1">
    <citation type="journal article" date="2020" name="BMC Genomics">
        <title>Intraspecific diversification of the crop wild relative Brassica cretica Lam. using demographic model selection.</title>
        <authorList>
            <person name="Kioukis A."/>
            <person name="Michalopoulou V.A."/>
            <person name="Briers L."/>
            <person name="Pirintsos S."/>
            <person name="Studholme D.J."/>
            <person name="Pavlidis P."/>
            <person name="Sarris P.F."/>
        </authorList>
    </citation>
    <scope>NUCLEOTIDE SEQUENCE [LARGE SCALE GENOMIC DNA]</scope>
    <source>
        <strain evidence="2">cv. PFS-1207/04</strain>
    </source>
</reference>
<name>A0ABQ7DY90_BRACR</name>
<sequence length="85" mass="9416">MSKYFRNSQVLRLVTGLLHDSPSSSISSTLQVGALLHAIHRGSSETQLHRVAVLFVAVGIEPRRHNQVEALQMEEKLGRINNGDL</sequence>
<evidence type="ECO:0000313" key="1">
    <source>
        <dbReference type="EMBL" id="KAF3582120.1"/>
    </source>
</evidence>
<protein>
    <submittedName>
        <fullName evidence="1">Uncharacterized protein</fullName>
    </submittedName>
</protein>
<keyword evidence="2" id="KW-1185">Reference proteome</keyword>
<gene>
    <name evidence="1" type="ORF">DY000_02028992</name>
</gene>
<accession>A0ABQ7DY90</accession>
<organism evidence="1 2">
    <name type="scientific">Brassica cretica</name>
    <name type="common">Mustard</name>
    <dbReference type="NCBI Taxonomy" id="69181"/>
    <lineage>
        <taxon>Eukaryota</taxon>
        <taxon>Viridiplantae</taxon>
        <taxon>Streptophyta</taxon>
        <taxon>Embryophyta</taxon>
        <taxon>Tracheophyta</taxon>
        <taxon>Spermatophyta</taxon>
        <taxon>Magnoliopsida</taxon>
        <taxon>eudicotyledons</taxon>
        <taxon>Gunneridae</taxon>
        <taxon>Pentapetalae</taxon>
        <taxon>rosids</taxon>
        <taxon>malvids</taxon>
        <taxon>Brassicales</taxon>
        <taxon>Brassicaceae</taxon>
        <taxon>Brassiceae</taxon>
        <taxon>Brassica</taxon>
    </lineage>
</organism>
<dbReference type="Proteomes" id="UP000266723">
    <property type="component" value="Unassembled WGS sequence"/>
</dbReference>